<dbReference type="EMBL" id="BOOC01000035">
    <property type="protein sequence ID" value="GIH43087.1"/>
    <property type="molecule type" value="Genomic_DNA"/>
</dbReference>
<feature type="chain" id="PRO_5045868412" evidence="1">
    <location>
        <begin position="24"/>
        <end position="1139"/>
    </location>
</feature>
<evidence type="ECO:0000313" key="2">
    <source>
        <dbReference type="EMBL" id="GIH43087.1"/>
    </source>
</evidence>
<evidence type="ECO:0000256" key="1">
    <source>
        <dbReference type="SAM" id="SignalP"/>
    </source>
</evidence>
<evidence type="ECO:0000313" key="3">
    <source>
        <dbReference type="Proteomes" id="UP000603904"/>
    </source>
</evidence>
<gene>
    <name evidence="2" type="ORF">Mco01_60870</name>
</gene>
<dbReference type="RefSeq" id="WP_204060243.1">
    <property type="nucleotide sequence ID" value="NZ_BAAAGP010000029.1"/>
</dbReference>
<protein>
    <submittedName>
        <fullName evidence="2">Uncharacterized protein</fullName>
    </submittedName>
</protein>
<accession>A0ABQ4G7T6</accession>
<comment type="caution">
    <text evidence="2">The sequence shown here is derived from an EMBL/GenBank/DDBJ whole genome shotgun (WGS) entry which is preliminary data.</text>
</comment>
<dbReference type="Proteomes" id="UP000603904">
    <property type="component" value="Unassembled WGS sequence"/>
</dbReference>
<sequence>MVTRLLVVLALIASSLGLPRATAASAGTCELLPVGPIHTRWVLLEGKDGPLGCPTGPEQDVPGHRGKRQTFEGGEVAWSPEQGEAMTVAAYLLGKSAVVEFGPTGPYHYDKFLVRWDRDGQNLGQDSARFSWSDSGSHVIYPDRNGTYTFIVEGCDQGRYEGSTCRQGWTIPVSTRLDRGGGGSQDGVPPECPIRPQGDIGAKWFDMGSRSGPLGCATGPEEDIPGHRGKRQNFERGQIVWSPEQGEHMAVAAYLLGNRVSVDWGPSTPYTYDFWQVRWDRDGVNLGQDERDARRMSPADGDLGRWTARLQGFGEYGFTVQGCDRGGFLSGATCRQKWTVPVRLRFQPASEPLCGEQPVGLIRDRWLELRGPAGFLGCPTGPEEDVPGRRGKRQTFQGGQIAWSPEQGESMVVAAYQEADGAVVEWGPTRPRFDYDRFLVRWDGDGTDPQQRTVTGSRVSGRLRVGLLPEWKPITFMVEGCDKGGLLSGSTCRQKWTIPVTVRPKPFDGDVDISAASAEDPATAMATQKTRTDAAVRSYSCLNALDLDDPSPGEGEAGRLVARLQRLRLDGPGYACEGDLPNRLLVNEFLRDVPTKPVGTETDDCPIEEKTVGDYDTFLKGLIYIAYKQRDLLDYDVWYRLLHELLTMSGPHSVSEEGKSICLFVSPESENHILLIETARYLTNQLFFDATQDAVWDNHVNGMDAYLLRFMHTIAQHDFLEFNARPYQRYSINGLLNLYDFARQRAVRTGAQIVLDYTTTKFATSSNMLRRSGPFRRLADHTDAANKSYYSGDSDPQSAFFLAYTGLSDYTGGKIPAHWRLEAMISGLSSYRPPRAAYELAMNKGTPYQQTFFHGNRPKIHPDADDADPGVEIYSSSPSFMITAGGVFLNSGYRSDRIRGFKDHGVAQPTTLMPTGADVEAADLIRFEGARRDVSSPPDRAVVNTCVSGGFACGVQGVVPQRWLRCVGPESDGQWLLLDLESCQGLGFYVAIHIDQPNGVLPPYQNGGFFYAVEHTAMPFSTFATKTKELNADLPRYLDISTPYTFQAPDGHTYRFQLHRPGGKYLSDLLEIDGTKQPDDLTSLPLADGPFLSSTGHDGLIRIRRPGCAGPLSLDFRDALQPVRTEPPAQDPSPICPPV</sequence>
<dbReference type="Pfam" id="PF08310">
    <property type="entry name" value="LGFP"/>
    <property type="match status" value="3"/>
</dbReference>
<feature type="signal peptide" evidence="1">
    <location>
        <begin position="1"/>
        <end position="23"/>
    </location>
</feature>
<name>A0ABQ4G7T6_9ACTN</name>
<organism evidence="2 3">
    <name type="scientific">Microbispora corallina</name>
    <dbReference type="NCBI Taxonomy" id="83302"/>
    <lineage>
        <taxon>Bacteria</taxon>
        <taxon>Bacillati</taxon>
        <taxon>Actinomycetota</taxon>
        <taxon>Actinomycetes</taxon>
        <taxon>Streptosporangiales</taxon>
        <taxon>Streptosporangiaceae</taxon>
        <taxon>Microbispora</taxon>
    </lineage>
</organism>
<proteinExistence type="predicted"/>
<keyword evidence="3" id="KW-1185">Reference proteome</keyword>
<reference evidence="2 3" key="1">
    <citation type="submission" date="2021-01" db="EMBL/GenBank/DDBJ databases">
        <title>Whole genome shotgun sequence of Microbispora corallina NBRC 16416.</title>
        <authorList>
            <person name="Komaki H."/>
            <person name="Tamura T."/>
        </authorList>
    </citation>
    <scope>NUCLEOTIDE SEQUENCE [LARGE SCALE GENOMIC DNA]</scope>
    <source>
        <strain evidence="2 3">NBRC 16416</strain>
    </source>
</reference>
<keyword evidence="1" id="KW-0732">Signal</keyword>
<dbReference type="InterPro" id="IPR013207">
    <property type="entry name" value="LGFP"/>
</dbReference>